<gene>
    <name evidence="1" type="ORF">CRG98_042613</name>
</gene>
<dbReference type="AlphaFoldDB" id="A0A2I0HZ65"/>
<comment type="caution">
    <text evidence="1">The sequence shown here is derived from an EMBL/GenBank/DDBJ whole genome shotgun (WGS) entry which is preliminary data.</text>
</comment>
<keyword evidence="2" id="KW-1185">Reference proteome</keyword>
<reference evidence="1 2" key="1">
    <citation type="submission" date="2017-11" db="EMBL/GenBank/DDBJ databases">
        <title>De-novo sequencing of pomegranate (Punica granatum L.) genome.</title>
        <authorList>
            <person name="Akparov Z."/>
            <person name="Amiraslanov A."/>
            <person name="Hajiyeva S."/>
            <person name="Abbasov M."/>
            <person name="Kaur K."/>
            <person name="Hamwieh A."/>
            <person name="Solovyev V."/>
            <person name="Salamov A."/>
            <person name="Braich B."/>
            <person name="Kosarev P."/>
            <person name="Mahmoud A."/>
            <person name="Hajiyev E."/>
            <person name="Babayeva S."/>
            <person name="Izzatullayeva V."/>
            <person name="Mammadov A."/>
            <person name="Mammadov A."/>
            <person name="Sharifova S."/>
            <person name="Ojaghi J."/>
            <person name="Eynullazada K."/>
            <person name="Bayramov B."/>
            <person name="Abdulazimova A."/>
            <person name="Shahmuradov I."/>
        </authorList>
    </citation>
    <scope>NUCLEOTIDE SEQUENCE [LARGE SCALE GENOMIC DNA]</scope>
    <source>
        <strain evidence="2">cv. AG2017</strain>
        <tissue evidence="1">Leaf</tissue>
    </source>
</reference>
<name>A0A2I0HZ65_PUNGR</name>
<evidence type="ECO:0000313" key="1">
    <source>
        <dbReference type="EMBL" id="PKI36991.1"/>
    </source>
</evidence>
<evidence type="ECO:0000313" key="2">
    <source>
        <dbReference type="Proteomes" id="UP000233551"/>
    </source>
</evidence>
<dbReference type="EMBL" id="PGOL01004620">
    <property type="protein sequence ID" value="PKI36991.1"/>
    <property type="molecule type" value="Genomic_DNA"/>
</dbReference>
<dbReference type="Proteomes" id="UP000233551">
    <property type="component" value="Unassembled WGS sequence"/>
</dbReference>
<protein>
    <submittedName>
        <fullName evidence="1">Uncharacterized protein</fullName>
    </submittedName>
</protein>
<accession>A0A2I0HZ65</accession>
<proteinExistence type="predicted"/>
<sequence length="128" mass="14055">MPKQGLAKVSDLLALLQPIRRLQDLHLNLHRFPLKAEHYLRCQQGVLSPSLSGSPTSVQSSSSVHSMSKSLRAKLSDRVLSRGPPSGIESLALACLPVLISCKNKGKHPESKKFDQFCQSLSLSVYCF</sequence>
<organism evidence="1 2">
    <name type="scientific">Punica granatum</name>
    <name type="common">Pomegranate</name>
    <dbReference type="NCBI Taxonomy" id="22663"/>
    <lineage>
        <taxon>Eukaryota</taxon>
        <taxon>Viridiplantae</taxon>
        <taxon>Streptophyta</taxon>
        <taxon>Embryophyta</taxon>
        <taxon>Tracheophyta</taxon>
        <taxon>Spermatophyta</taxon>
        <taxon>Magnoliopsida</taxon>
        <taxon>eudicotyledons</taxon>
        <taxon>Gunneridae</taxon>
        <taxon>Pentapetalae</taxon>
        <taxon>rosids</taxon>
        <taxon>malvids</taxon>
        <taxon>Myrtales</taxon>
        <taxon>Lythraceae</taxon>
        <taxon>Punica</taxon>
    </lineage>
</organism>